<dbReference type="InterPro" id="IPR011990">
    <property type="entry name" value="TPR-like_helical_dom_sf"/>
</dbReference>
<keyword evidence="1" id="KW-0472">Membrane</keyword>
<evidence type="ECO:0000256" key="1">
    <source>
        <dbReference type="SAM" id="Phobius"/>
    </source>
</evidence>
<name>A0AAN9FFP0_CROPI</name>
<keyword evidence="1" id="KW-1133">Transmembrane helix</keyword>
<dbReference type="EMBL" id="JAYWIO010000003">
    <property type="protein sequence ID" value="KAK7273556.1"/>
    <property type="molecule type" value="Genomic_DNA"/>
</dbReference>
<keyword evidence="1" id="KW-0812">Transmembrane</keyword>
<reference evidence="2 3" key="1">
    <citation type="submission" date="2024-01" db="EMBL/GenBank/DDBJ databases">
        <title>The genomes of 5 underutilized Papilionoideae crops provide insights into root nodulation and disease resistanc.</title>
        <authorList>
            <person name="Yuan L."/>
        </authorList>
    </citation>
    <scope>NUCLEOTIDE SEQUENCE [LARGE SCALE GENOMIC DNA]</scope>
    <source>
        <strain evidence="2">ZHUSHIDOU_FW_LH</strain>
        <tissue evidence="2">Leaf</tissue>
    </source>
</reference>
<sequence length="286" mass="31966">MDSAHTLSNGFFFGFCSSPYLLLLLLLRYAAVAVEVGNQMVRGFETIMAKWMGACDCIITKVRTIAEALIRGLPIILNDYIPRQEKGNVPYVVENGASVFTRSSNETARIVAEWFSTKSDDLKRMSENALKLAQPEAVFDNLRDINELALVDLVQVDQLVEAVKILKGMGGAGCIPYFYSYGIVIGALCKVRKTVEEEDMMKQMVVKHGPTPGQGTLVKLFVTLRVNREIWKAVELIEFLDKEGYSVGFESYKLVVEGCVEKREHVLPGKVAVRMLVHFFVDSNIL</sequence>
<dbReference type="Gene3D" id="1.25.40.10">
    <property type="entry name" value="Tetratricopeptide repeat domain"/>
    <property type="match status" value="1"/>
</dbReference>
<comment type="caution">
    <text evidence="2">The sequence shown here is derived from an EMBL/GenBank/DDBJ whole genome shotgun (WGS) entry which is preliminary data.</text>
</comment>
<dbReference type="SUPFAM" id="SSF53756">
    <property type="entry name" value="UDP-Glycosyltransferase/glycogen phosphorylase"/>
    <property type="match status" value="1"/>
</dbReference>
<dbReference type="AlphaFoldDB" id="A0AAN9FFP0"/>
<dbReference type="Gene3D" id="3.40.50.2000">
    <property type="entry name" value="Glycogen Phosphorylase B"/>
    <property type="match status" value="1"/>
</dbReference>
<organism evidence="2 3">
    <name type="scientific">Crotalaria pallida</name>
    <name type="common">Smooth rattlebox</name>
    <name type="synonym">Crotalaria striata</name>
    <dbReference type="NCBI Taxonomy" id="3830"/>
    <lineage>
        <taxon>Eukaryota</taxon>
        <taxon>Viridiplantae</taxon>
        <taxon>Streptophyta</taxon>
        <taxon>Embryophyta</taxon>
        <taxon>Tracheophyta</taxon>
        <taxon>Spermatophyta</taxon>
        <taxon>Magnoliopsida</taxon>
        <taxon>eudicotyledons</taxon>
        <taxon>Gunneridae</taxon>
        <taxon>Pentapetalae</taxon>
        <taxon>rosids</taxon>
        <taxon>fabids</taxon>
        <taxon>Fabales</taxon>
        <taxon>Fabaceae</taxon>
        <taxon>Papilionoideae</taxon>
        <taxon>50 kb inversion clade</taxon>
        <taxon>genistoids sensu lato</taxon>
        <taxon>core genistoids</taxon>
        <taxon>Crotalarieae</taxon>
        <taxon>Crotalaria</taxon>
    </lineage>
</organism>
<proteinExistence type="predicted"/>
<dbReference type="PANTHER" id="PTHR43025">
    <property type="entry name" value="MONOGALACTOSYLDIACYLGLYCEROL SYNTHASE"/>
    <property type="match status" value="1"/>
</dbReference>
<protein>
    <submittedName>
        <fullName evidence="2">Uncharacterized protein</fullName>
    </submittedName>
</protein>
<dbReference type="InterPro" id="IPR050519">
    <property type="entry name" value="Glycosyltransf_28_UgtP"/>
</dbReference>
<dbReference type="PANTHER" id="PTHR43025:SF1">
    <property type="entry name" value="MONOGALACTOSYLDIACYLGLYCEROL SYNTHASE 2, CHLOROPLASTIC"/>
    <property type="match status" value="1"/>
</dbReference>
<evidence type="ECO:0000313" key="2">
    <source>
        <dbReference type="EMBL" id="KAK7273556.1"/>
    </source>
</evidence>
<evidence type="ECO:0000313" key="3">
    <source>
        <dbReference type="Proteomes" id="UP001372338"/>
    </source>
</evidence>
<feature type="transmembrane region" description="Helical" evidence="1">
    <location>
        <begin position="12"/>
        <end position="32"/>
    </location>
</feature>
<dbReference type="Proteomes" id="UP001372338">
    <property type="component" value="Unassembled WGS sequence"/>
</dbReference>
<gene>
    <name evidence="2" type="ORF">RIF29_14612</name>
</gene>
<keyword evidence="3" id="KW-1185">Reference proteome</keyword>
<accession>A0AAN9FFP0</accession>